<organism evidence="2 3">
    <name type="scientific">Orbilia ellipsospora</name>
    <dbReference type="NCBI Taxonomy" id="2528407"/>
    <lineage>
        <taxon>Eukaryota</taxon>
        <taxon>Fungi</taxon>
        <taxon>Dikarya</taxon>
        <taxon>Ascomycota</taxon>
        <taxon>Pezizomycotina</taxon>
        <taxon>Orbiliomycetes</taxon>
        <taxon>Orbiliales</taxon>
        <taxon>Orbiliaceae</taxon>
        <taxon>Orbilia</taxon>
    </lineage>
</organism>
<evidence type="ECO:0000313" key="2">
    <source>
        <dbReference type="EMBL" id="KAK6530479.1"/>
    </source>
</evidence>
<gene>
    <name evidence="2" type="ORF">TWF694_003831</name>
</gene>
<reference evidence="2 3" key="1">
    <citation type="submission" date="2019-10" db="EMBL/GenBank/DDBJ databases">
        <authorList>
            <person name="Palmer J.M."/>
        </authorList>
    </citation>
    <scope>NUCLEOTIDE SEQUENCE [LARGE SCALE GENOMIC DNA]</scope>
    <source>
        <strain evidence="2 3">TWF694</strain>
    </source>
</reference>
<evidence type="ECO:0000259" key="1">
    <source>
        <dbReference type="Pfam" id="PF12770"/>
    </source>
</evidence>
<protein>
    <recommendedName>
        <fullName evidence="1">CHAT domain-containing protein</fullName>
    </recommendedName>
</protein>
<proteinExistence type="predicted"/>
<dbReference type="AlphaFoldDB" id="A0AAV9X0K0"/>
<evidence type="ECO:0000313" key="3">
    <source>
        <dbReference type="Proteomes" id="UP001365542"/>
    </source>
</evidence>
<accession>A0AAV9X0K0</accession>
<name>A0AAV9X0K0_9PEZI</name>
<comment type="caution">
    <text evidence="2">The sequence shown here is derived from an EMBL/GenBank/DDBJ whole genome shotgun (WGS) entry which is preliminary data.</text>
</comment>
<dbReference type="Proteomes" id="UP001365542">
    <property type="component" value="Unassembled WGS sequence"/>
</dbReference>
<dbReference type="InterPro" id="IPR024983">
    <property type="entry name" value="CHAT_dom"/>
</dbReference>
<sequence>MDQESILDLYPEVLADRAFEEFERTNEFETLEEAGDILGDIISHTSEDDTATVCRLTYKYGRYLLARFRRGQNPNDLENAISFARTSLEKSPETTDRDAAILLAKRRSLICQCLLEQDWTLNGEESQSDLENSEIFNEACELANESLASLESLAILDGPYVEAMNEKALLLRLRWEKFHHYPDLEECIRLSRKVLDASTDKDPAESRIQALTNLAHYLQSAYDHKITEMEQPNGDSLYKNEIVQLLDRANNIFTERPITRIENIMTFVLSLGKSPSAHARQMLGEVYNLLRVGVSTLQDIMRVSLAFDQRDHIAISYGISRYAAAAALEKTDPDPFVALCLLEKGRNVAMSVATEVEDEHPFTSVVPESIRQLYFQAKEQLRTALREGKSYATRQRLLREIKEYESQYGANDSEEMSAQELQALAHASPIIVINITDIRSDAIIIRENGISSLHLPKLFEEEVSKLSWEIQFRLAQDSNQEELAADLQNHLFRLLAMLWSSTAKPILDFMGYLRRDDDICNWPQVCWITTGVLSLYPIHAAGLGIHKQGNVMNRVVSTYAPSLKALLRAQRSGVKVYENSIRTAAVLAMIDTPGTKPNPLVSDPDSLPDPLPWPSLNLSSDEVGIVRNCFNGTSGYEINVEIEPDTNRAIAILEGSSKVIHISCHGYVDYNDPSRSMLLFSDWKTNPLTVERLGRVKVSSQLLVLSACFTANGGVENLQDEMVHLSSALYLSGSSSVMGTLWQVGEEHAREFFSEFYKYISEHEGSKNFVRVVAEACHIAAKTLARKTSNLGNDMRGAPREWAPFICLGHSFCHDTKKAL</sequence>
<feature type="domain" description="CHAT" evidence="1">
    <location>
        <begin position="518"/>
        <end position="809"/>
    </location>
</feature>
<dbReference type="Pfam" id="PF12770">
    <property type="entry name" value="CHAT"/>
    <property type="match status" value="1"/>
</dbReference>
<keyword evidence="3" id="KW-1185">Reference proteome</keyword>
<dbReference type="EMBL" id="JAVHJO010000013">
    <property type="protein sequence ID" value="KAK6530479.1"/>
    <property type="molecule type" value="Genomic_DNA"/>
</dbReference>